<feature type="domain" description="FAD-binding" evidence="3">
    <location>
        <begin position="15"/>
        <end position="321"/>
    </location>
</feature>
<feature type="region of interest" description="Disordered" evidence="2">
    <location>
        <begin position="451"/>
        <end position="487"/>
    </location>
</feature>
<dbReference type="PRINTS" id="PR00420">
    <property type="entry name" value="RNGMNOXGNASE"/>
</dbReference>
<evidence type="ECO:0000313" key="5">
    <source>
        <dbReference type="Proteomes" id="UP000007881"/>
    </source>
</evidence>
<gene>
    <name evidence="4" type="ordered locus">PSMK_30160</name>
</gene>
<evidence type="ECO:0000256" key="1">
    <source>
        <dbReference type="ARBA" id="ARBA00023002"/>
    </source>
</evidence>
<keyword evidence="1" id="KW-0560">Oxidoreductase</keyword>
<dbReference type="PANTHER" id="PTHR43747:SF5">
    <property type="entry name" value="FAD-BINDING DOMAIN-CONTAINING PROTEIN"/>
    <property type="match status" value="1"/>
</dbReference>
<dbReference type="Pfam" id="PF01494">
    <property type="entry name" value="FAD_binding_3"/>
    <property type="match status" value="1"/>
</dbReference>
<dbReference type="HOGENOM" id="CLU_024648_4_0_0"/>
<dbReference type="Gene3D" id="3.50.50.60">
    <property type="entry name" value="FAD/NAD(P)-binding domain"/>
    <property type="match status" value="1"/>
</dbReference>
<organism evidence="4 5">
    <name type="scientific">Phycisphaera mikurensis (strain NBRC 102666 / KCTC 22515 / FYK2301M01)</name>
    <dbReference type="NCBI Taxonomy" id="1142394"/>
    <lineage>
        <taxon>Bacteria</taxon>
        <taxon>Pseudomonadati</taxon>
        <taxon>Planctomycetota</taxon>
        <taxon>Phycisphaerae</taxon>
        <taxon>Phycisphaerales</taxon>
        <taxon>Phycisphaeraceae</taxon>
        <taxon>Phycisphaera</taxon>
    </lineage>
</organism>
<name>I0IIT7_PHYMF</name>
<dbReference type="eggNOG" id="COG0644">
    <property type="taxonomic scope" value="Bacteria"/>
</dbReference>
<dbReference type="PANTHER" id="PTHR43747">
    <property type="entry name" value="FAD-BINDING PROTEIN"/>
    <property type="match status" value="1"/>
</dbReference>
<keyword evidence="5" id="KW-1185">Reference proteome</keyword>
<dbReference type="InterPro" id="IPR050816">
    <property type="entry name" value="Flavin-dep_Halogenase_NPB"/>
</dbReference>
<sequence length="487" mass="51585">MAPNPHPGPGEETLDAVVVGGGPGGAVAALCLARSGRRVAVLERETGPHFHVGESLLPEVEADLARLGLAERAAALPRVPKPGVTFVSAAGTAPGRPLRFADALDADPQAATNTEREPFDAWLLQEAADGGADVRRGVTVRGIERLGSGGVRLSTTQGPVSARCLIDASGQATLAARHLERAGRGFRRNEPGHERTAYFGHFTGVERSPMPEGGHLTVVMLDEGWFWIIPIDDERTGIGVVLPAGLAREQRVKPDRVLAWAIARCPEVARRTRDAAFPDGNRVAADFSYRCGPTAGPGHLLVGDAAAFIDPVFSGGVSIAIKSGRWAAEAAEASLAALDRLPADASDAARAAAFRAPGRRYARRLAASHRVLFSMIRSYYRPAYRDLLHHGEGPLGVHRASLELLTGRAFPRARFSVRWRMVLMKAFACVQEHVRLVPPLPRWSLVDDGVGGAPAAGPADGPAVAETRPPAEPPAQGRGRIVSSASR</sequence>
<dbReference type="STRING" id="1142394.PSMK_30160"/>
<dbReference type="KEGG" id="phm:PSMK_30160"/>
<dbReference type="SUPFAM" id="SSF51905">
    <property type="entry name" value="FAD/NAD(P)-binding domain"/>
    <property type="match status" value="1"/>
</dbReference>
<dbReference type="GO" id="GO:0016491">
    <property type="term" value="F:oxidoreductase activity"/>
    <property type="evidence" value="ECO:0007669"/>
    <property type="project" value="UniProtKB-KW"/>
</dbReference>
<dbReference type="Proteomes" id="UP000007881">
    <property type="component" value="Chromosome"/>
</dbReference>
<evidence type="ECO:0000256" key="2">
    <source>
        <dbReference type="SAM" id="MobiDB-lite"/>
    </source>
</evidence>
<reference evidence="4 5" key="1">
    <citation type="submission" date="2012-02" db="EMBL/GenBank/DDBJ databases">
        <title>Complete genome sequence of Phycisphaera mikurensis NBRC 102666.</title>
        <authorList>
            <person name="Ankai A."/>
            <person name="Hosoyama A."/>
            <person name="Terui Y."/>
            <person name="Sekine M."/>
            <person name="Fukai R."/>
            <person name="Kato Y."/>
            <person name="Nakamura S."/>
            <person name="Yamada-Narita S."/>
            <person name="Kawakoshi A."/>
            <person name="Fukunaga Y."/>
            <person name="Yamazaki S."/>
            <person name="Fujita N."/>
        </authorList>
    </citation>
    <scope>NUCLEOTIDE SEQUENCE [LARGE SCALE GENOMIC DNA]</scope>
    <source>
        <strain evidence="5">NBRC 102666 / KCTC 22515 / FYK2301M01</strain>
    </source>
</reference>
<dbReference type="InterPro" id="IPR036188">
    <property type="entry name" value="FAD/NAD-bd_sf"/>
</dbReference>
<accession>I0IIT7</accession>
<evidence type="ECO:0000259" key="3">
    <source>
        <dbReference type="Pfam" id="PF01494"/>
    </source>
</evidence>
<dbReference type="OrthoDB" id="9806565at2"/>
<dbReference type="RefSeq" id="WP_014438383.1">
    <property type="nucleotide sequence ID" value="NC_017080.1"/>
</dbReference>
<dbReference type="EMBL" id="AP012338">
    <property type="protein sequence ID" value="BAM05175.1"/>
    <property type="molecule type" value="Genomic_DNA"/>
</dbReference>
<proteinExistence type="predicted"/>
<dbReference type="GO" id="GO:0071949">
    <property type="term" value="F:FAD binding"/>
    <property type="evidence" value="ECO:0007669"/>
    <property type="project" value="InterPro"/>
</dbReference>
<dbReference type="InterPro" id="IPR002938">
    <property type="entry name" value="FAD-bd"/>
</dbReference>
<feature type="compositionally biased region" description="Low complexity" evidence="2">
    <location>
        <begin position="455"/>
        <end position="465"/>
    </location>
</feature>
<evidence type="ECO:0000313" key="4">
    <source>
        <dbReference type="EMBL" id="BAM05175.1"/>
    </source>
</evidence>
<protein>
    <submittedName>
        <fullName evidence="4">Putative oxidoreductase</fullName>
    </submittedName>
</protein>
<dbReference type="AlphaFoldDB" id="I0IIT7"/>